<keyword evidence="1" id="KW-0472">Membrane</keyword>
<reference evidence="2 3" key="1">
    <citation type="submission" date="2019-01" db="EMBL/GenBank/DDBJ databases">
        <title>Insights into ecological role of a new deltaproteobacterial order Candidatus Sinidesulfobacterales (Sva0485) by metagenomics and metatranscriptomics.</title>
        <authorList>
            <person name="Tan S."/>
            <person name="Liu J."/>
            <person name="Fang Y."/>
            <person name="Hedlund B.P."/>
            <person name="Lian Z.H."/>
            <person name="Huang L.Y."/>
            <person name="Li J.T."/>
            <person name="Huang L.N."/>
            <person name="Li W.J."/>
            <person name="Jiang H.C."/>
            <person name="Dong H.L."/>
            <person name="Shu W.S."/>
        </authorList>
    </citation>
    <scope>NUCLEOTIDE SEQUENCE [LARGE SCALE GENOMIC DNA]</scope>
    <source>
        <strain evidence="2">AP3</strain>
    </source>
</reference>
<feature type="transmembrane region" description="Helical" evidence="1">
    <location>
        <begin position="359"/>
        <end position="377"/>
    </location>
</feature>
<organism evidence="2 3">
    <name type="scientific">Candidatus Acidulodesulfobacterium ferriphilum</name>
    <dbReference type="NCBI Taxonomy" id="2597223"/>
    <lineage>
        <taxon>Bacteria</taxon>
        <taxon>Deltaproteobacteria</taxon>
        <taxon>Candidatus Acidulodesulfobacterales</taxon>
        <taxon>Candidatus Acidulodesulfobacterium</taxon>
    </lineage>
</organism>
<protein>
    <submittedName>
        <fullName evidence="2">Uncharacterized protein</fullName>
    </submittedName>
</protein>
<sequence>MKKLAITLLLFFGLFVFINKAANAIEINENCTNGSCVAMAGGIKIYFYWNMNGSLNQYVNNMPYSAITGIEGLPVTVSNYKQIIHSVNESKAVSKKLIDKIDNKMGISIPEITGINIGSHKPAKSENANDIAKTMSQELSSSNPVNINYDLSFCHFLGKNFTITTGGFNHVLAGALMLMHYYRQNNFKAIDSLMQLYILSTNPKTSQKITIFTPITNATANLINYKYMKIAGTVKNIDSYIKNADSNLAINGTSGLNNFAMSNPKNIQSALYNTLIKGQTIAKLAKKHPFTAKIEYLAVTSKKPYSNSYAKRFIYYYENNDYKKSYSEKSFFGTNLVNYEKYQGYVLISKPAIANFSDIVVVAVIVLIGGIGGFIYFKKKKVEK</sequence>
<name>A0A519BAI2_9DELT</name>
<dbReference type="Proteomes" id="UP000320813">
    <property type="component" value="Unassembled WGS sequence"/>
</dbReference>
<evidence type="ECO:0000313" key="3">
    <source>
        <dbReference type="Proteomes" id="UP000320813"/>
    </source>
</evidence>
<keyword evidence="1" id="KW-1133">Transmembrane helix</keyword>
<accession>A0A519BAI2</accession>
<evidence type="ECO:0000313" key="2">
    <source>
        <dbReference type="EMBL" id="RZD14299.1"/>
    </source>
</evidence>
<gene>
    <name evidence="2" type="ORF">EVJ47_06435</name>
</gene>
<evidence type="ECO:0000256" key="1">
    <source>
        <dbReference type="SAM" id="Phobius"/>
    </source>
</evidence>
<proteinExistence type="predicted"/>
<dbReference type="AlphaFoldDB" id="A0A519BAI2"/>
<keyword evidence="1" id="KW-0812">Transmembrane</keyword>
<comment type="caution">
    <text evidence="2">The sequence shown here is derived from an EMBL/GenBank/DDBJ whole genome shotgun (WGS) entry which is preliminary data.</text>
</comment>
<dbReference type="EMBL" id="SGBD01000003">
    <property type="protein sequence ID" value="RZD14299.1"/>
    <property type="molecule type" value="Genomic_DNA"/>
</dbReference>